<name>A0A1C7MKQ3_GRIFR</name>
<dbReference type="EMBL" id="LUGG01000002">
    <property type="protein sequence ID" value="OBZ77451.1"/>
    <property type="molecule type" value="Genomic_DNA"/>
</dbReference>
<dbReference type="Gene3D" id="3.40.50.2020">
    <property type="match status" value="1"/>
</dbReference>
<dbReference type="InterPro" id="IPR000836">
    <property type="entry name" value="PRTase_dom"/>
</dbReference>
<dbReference type="GO" id="GO:0006207">
    <property type="term" value="P:'de novo' pyrimidine nucleobase biosynthetic process"/>
    <property type="evidence" value="ECO:0007669"/>
    <property type="project" value="TreeGrafter"/>
</dbReference>
<evidence type="ECO:0000256" key="8">
    <source>
        <dbReference type="ARBA" id="ARBA00022975"/>
    </source>
</evidence>
<dbReference type="NCBIfam" id="TIGR00336">
    <property type="entry name" value="pyrE"/>
    <property type="match status" value="1"/>
</dbReference>
<evidence type="ECO:0000259" key="9">
    <source>
        <dbReference type="Pfam" id="PF00156"/>
    </source>
</evidence>
<reference evidence="10 11" key="1">
    <citation type="submission" date="2016-03" db="EMBL/GenBank/DDBJ databases">
        <title>Whole genome sequencing of Grifola frondosa 9006-11.</title>
        <authorList>
            <person name="Min B."/>
            <person name="Park H."/>
            <person name="Kim J.-G."/>
            <person name="Cho H."/>
            <person name="Oh Y.-L."/>
            <person name="Kong W.-S."/>
            <person name="Choi I.-G."/>
        </authorList>
    </citation>
    <scope>NUCLEOTIDE SEQUENCE [LARGE SCALE GENOMIC DNA]</scope>
    <source>
        <strain evidence="10 11">9006-11</strain>
    </source>
</reference>
<dbReference type="Proteomes" id="UP000092993">
    <property type="component" value="Unassembled WGS sequence"/>
</dbReference>
<dbReference type="EC" id="2.4.2.10" evidence="5"/>
<comment type="subunit">
    <text evidence="4">Homodimer.</text>
</comment>
<dbReference type="PANTHER" id="PTHR46683">
    <property type="entry name" value="OROTATE PHOSPHORIBOSYLTRANSFERASE 1-RELATED"/>
    <property type="match status" value="1"/>
</dbReference>
<organism evidence="10 11">
    <name type="scientific">Grifola frondosa</name>
    <name type="common">Maitake</name>
    <name type="synonym">Polyporus frondosus</name>
    <dbReference type="NCBI Taxonomy" id="5627"/>
    <lineage>
        <taxon>Eukaryota</taxon>
        <taxon>Fungi</taxon>
        <taxon>Dikarya</taxon>
        <taxon>Basidiomycota</taxon>
        <taxon>Agaricomycotina</taxon>
        <taxon>Agaricomycetes</taxon>
        <taxon>Polyporales</taxon>
        <taxon>Grifolaceae</taxon>
        <taxon>Grifola</taxon>
    </lineage>
</organism>
<dbReference type="SUPFAM" id="SSF53271">
    <property type="entry name" value="PRTase-like"/>
    <property type="match status" value="1"/>
</dbReference>
<evidence type="ECO:0000256" key="7">
    <source>
        <dbReference type="ARBA" id="ARBA00022679"/>
    </source>
</evidence>
<keyword evidence="7 10" id="KW-0808">Transferase</keyword>
<evidence type="ECO:0000256" key="4">
    <source>
        <dbReference type="ARBA" id="ARBA00011738"/>
    </source>
</evidence>
<dbReference type="STRING" id="5627.A0A1C7MKQ3"/>
<gene>
    <name evidence="10" type="primary">pyrE</name>
    <name evidence="10" type="ORF">A0H81_02544</name>
</gene>
<dbReference type="Pfam" id="PF00156">
    <property type="entry name" value="Pribosyltran"/>
    <property type="match status" value="1"/>
</dbReference>
<sequence>MRSTVASSLLDRQHPHKLATMATLEKYQTDLIEHGMSAGALKFGTFTLKSGRTSPYFFNAGLLASGPVLDALCSAYAATIASALKSTPGLPQFDVLFGPAYKGIPFAACTALLLHRDHGIDVGFAYDRKEAKDHGEGGIMVGTLVKGKRVLVLDDVATAGTAIRGAIETVRKEGGEVVGAVLMLDRQEVGKEGKSMIAEVESLLGGKGSVPTILKMKHLMAWLEQHGRTEELKSMREYWEKYGAKDSA</sequence>
<keyword evidence="11" id="KW-1185">Reference proteome</keyword>
<evidence type="ECO:0000313" key="10">
    <source>
        <dbReference type="EMBL" id="OBZ77451.1"/>
    </source>
</evidence>
<comment type="pathway">
    <text evidence="2">Pyrimidine metabolism; UMP biosynthesis via de novo pathway; UMP from orotate: step 1/2.</text>
</comment>
<dbReference type="PANTHER" id="PTHR46683:SF1">
    <property type="entry name" value="OROTATE PHOSPHORIBOSYLTRANSFERASE 1-RELATED"/>
    <property type="match status" value="1"/>
</dbReference>
<evidence type="ECO:0000256" key="6">
    <source>
        <dbReference type="ARBA" id="ARBA00022676"/>
    </source>
</evidence>
<evidence type="ECO:0000256" key="5">
    <source>
        <dbReference type="ARBA" id="ARBA00011971"/>
    </source>
</evidence>
<evidence type="ECO:0000256" key="1">
    <source>
        <dbReference type="ARBA" id="ARBA00003769"/>
    </source>
</evidence>
<dbReference type="GO" id="GO:0004588">
    <property type="term" value="F:orotate phosphoribosyltransferase activity"/>
    <property type="evidence" value="ECO:0007669"/>
    <property type="project" value="UniProtKB-EC"/>
</dbReference>
<evidence type="ECO:0000256" key="3">
    <source>
        <dbReference type="ARBA" id="ARBA00006340"/>
    </source>
</evidence>
<comment type="caution">
    <text evidence="10">The sequence shown here is derived from an EMBL/GenBank/DDBJ whole genome shotgun (WGS) entry which is preliminary data.</text>
</comment>
<dbReference type="UniPathway" id="UPA00070">
    <property type="reaction ID" value="UER00119"/>
</dbReference>
<dbReference type="OMA" id="ANVFYLY"/>
<dbReference type="GO" id="GO:0005737">
    <property type="term" value="C:cytoplasm"/>
    <property type="evidence" value="ECO:0007669"/>
    <property type="project" value="TreeGrafter"/>
</dbReference>
<dbReference type="HAMAP" id="MF_01208">
    <property type="entry name" value="PyrE"/>
    <property type="match status" value="1"/>
</dbReference>
<accession>A0A1C7MKQ3</accession>
<dbReference type="GO" id="GO:0046132">
    <property type="term" value="P:pyrimidine ribonucleoside biosynthetic process"/>
    <property type="evidence" value="ECO:0007669"/>
    <property type="project" value="TreeGrafter"/>
</dbReference>
<dbReference type="InterPro" id="IPR023031">
    <property type="entry name" value="OPRT"/>
</dbReference>
<keyword evidence="8" id="KW-0665">Pyrimidine biosynthesis</keyword>
<evidence type="ECO:0000313" key="11">
    <source>
        <dbReference type="Proteomes" id="UP000092993"/>
    </source>
</evidence>
<keyword evidence="6 10" id="KW-0328">Glycosyltransferase</keyword>
<dbReference type="OrthoDB" id="5553476at2759"/>
<dbReference type="CDD" id="cd06223">
    <property type="entry name" value="PRTases_typeI"/>
    <property type="match status" value="1"/>
</dbReference>
<dbReference type="GO" id="GO:0044205">
    <property type="term" value="P:'de novo' UMP biosynthetic process"/>
    <property type="evidence" value="ECO:0007669"/>
    <property type="project" value="UniProtKB-UniPathway"/>
</dbReference>
<feature type="domain" description="Phosphoribosyltransferase" evidence="9">
    <location>
        <begin position="92"/>
        <end position="190"/>
    </location>
</feature>
<dbReference type="InterPro" id="IPR029057">
    <property type="entry name" value="PRTase-like"/>
</dbReference>
<comment type="similarity">
    <text evidence="3">Belongs to the purine/pyrimidine phosphoribosyltransferase family. PyrE subfamily.</text>
</comment>
<dbReference type="InterPro" id="IPR004467">
    <property type="entry name" value="Or_phspho_trans_dom"/>
</dbReference>
<protein>
    <recommendedName>
        <fullName evidence="5">orotate phosphoribosyltransferase</fullName>
        <ecNumber evidence="5">2.4.2.10</ecNumber>
    </recommendedName>
</protein>
<comment type="function">
    <text evidence="1">Catalyzes the transfer of a ribosyl phosphate group from 5-phosphoribose 1-diphosphate to orotate, leading to the formation of orotidine monophosphate (OMP).</text>
</comment>
<dbReference type="AlphaFoldDB" id="A0A1C7MKQ3"/>
<proteinExistence type="inferred from homology"/>
<evidence type="ECO:0000256" key="2">
    <source>
        <dbReference type="ARBA" id="ARBA00004889"/>
    </source>
</evidence>